<gene>
    <name evidence="2" type="ORF">GQ55_2G290300</name>
</gene>
<dbReference type="AlphaFoldDB" id="A0A2T7ETI4"/>
<reference evidence="2 3" key="1">
    <citation type="submission" date="2018-04" db="EMBL/GenBank/DDBJ databases">
        <title>WGS assembly of Panicum hallii var. hallii HAL2.</title>
        <authorList>
            <person name="Lovell J."/>
            <person name="Jenkins J."/>
            <person name="Lowry D."/>
            <person name="Mamidi S."/>
            <person name="Sreedasyam A."/>
            <person name="Weng X."/>
            <person name="Barry K."/>
            <person name="Bonette J."/>
            <person name="Campitelli B."/>
            <person name="Daum C."/>
            <person name="Gordon S."/>
            <person name="Gould B."/>
            <person name="Lipzen A."/>
            <person name="MacQueen A."/>
            <person name="Palacio-Mejia J."/>
            <person name="Plott C."/>
            <person name="Shakirov E."/>
            <person name="Shu S."/>
            <person name="Yoshinaga Y."/>
            <person name="Zane M."/>
            <person name="Rokhsar D."/>
            <person name="Grimwood J."/>
            <person name="Schmutz J."/>
            <person name="Juenger T."/>
        </authorList>
    </citation>
    <scope>NUCLEOTIDE SEQUENCE [LARGE SCALE GENOMIC DNA]</scope>
    <source>
        <strain evidence="3">cv. HAL2</strain>
    </source>
</reference>
<proteinExistence type="predicted"/>
<name>A0A2T7ETI4_9POAL</name>
<dbReference type="EMBL" id="CM009750">
    <property type="protein sequence ID" value="PUZ71138.1"/>
    <property type="molecule type" value="Genomic_DNA"/>
</dbReference>
<feature type="domain" description="KIB1-4 beta-propeller" evidence="1">
    <location>
        <begin position="165"/>
        <end position="285"/>
    </location>
</feature>
<dbReference type="OrthoDB" id="10568176at2759"/>
<sequence>MAGDDDRVDLSPLHVGGLDSAVAFGDASAGDALLPTQARVFGAPTRGDGGETSQRRRTGVNKWNTLSLDLSCYIMEKVDGLGICRSLSICKPFEETCKQVHRVWSGLPMLITSVCGSAWAQETDADHEAGKFGLHVVGDKVTGRGGCAWGRHRERAELHIGLQCQSDELKGQSWLGGKDDWLVTSDKEYNLKLFNPITHGTRGIPTFSQMQGKDMDVALELRQQAYWGCKPYLQRVVLCRMPRQAGGHMVILIFSWGLMAFVQEGEASWTSLTRPAGDDVLSGSFHDGDSH</sequence>
<protein>
    <recommendedName>
        <fullName evidence="1">KIB1-4 beta-propeller domain-containing protein</fullName>
    </recommendedName>
</protein>
<evidence type="ECO:0000313" key="2">
    <source>
        <dbReference type="EMBL" id="PUZ71138.1"/>
    </source>
</evidence>
<dbReference type="Proteomes" id="UP000244336">
    <property type="component" value="Chromosome 2"/>
</dbReference>
<evidence type="ECO:0000259" key="1">
    <source>
        <dbReference type="Pfam" id="PF03478"/>
    </source>
</evidence>
<keyword evidence="3" id="KW-1185">Reference proteome</keyword>
<dbReference type="Pfam" id="PF03478">
    <property type="entry name" value="Beta-prop_KIB1-4"/>
    <property type="match status" value="1"/>
</dbReference>
<accession>A0A2T7ETI4</accession>
<dbReference type="InterPro" id="IPR005174">
    <property type="entry name" value="KIB1-4_b-propeller"/>
</dbReference>
<evidence type="ECO:0000313" key="3">
    <source>
        <dbReference type="Proteomes" id="UP000244336"/>
    </source>
</evidence>
<organism evidence="2 3">
    <name type="scientific">Panicum hallii var. hallii</name>
    <dbReference type="NCBI Taxonomy" id="1504633"/>
    <lineage>
        <taxon>Eukaryota</taxon>
        <taxon>Viridiplantae</taxon>
        <taxon>Streptophyta</taxon>
        <taxon>Embryophyta</taxon>
        <taxon>Tracheophyta</taxon>
        <taxon>Spermatophyta</taxon>
        <taxon>Magnoliopsida</taxon>
        <taxon>Liliopsida</taxon>
        <taxon>Poales</taxon>
        <taxon>Poaceae</taxon>
        <taxon>PACMAD clade</taxon>
        <taxon>Panicoideae</taxon>
        <taxon>Panicodae</taxon>
        <taxon>Paniceae</taxon>
        <taxon>Panicinae</taxon>
        <taxon>Panicum</taxon>
        <taxon>Panicum sect. Panicum</taxon>
    </lineage>
</organism>
<dbReference type="Gramene" id="PUZ71138">
    <property type="protein sequence ID" value="PUZ71138"/>
    <property type="gene ID" value="GQ55_2G290300"/>
</dbReference>